<dbReference type="RefSeq" id="WP_183595945.1">
    <property type="nucleotide sequence ID" value="NZ_JACHXK010000001.1"/>
</dbReference>
<dbReference type="EMBL" id="JACHXK010000001">
    <property type="protein sequence ID" value="MBB3108136.1"/>
    <property type="molecule type" value="Genomic_DNA"/>
</dbReference>
<reference evidence="2 3" key="1">
    <citation type="submission" date="2020-08" db="EMBL/GenBank/DDBJ databases">
        <title>Genomic Encyclopedia of Type Strains, Phase III (KMG-III): the genomes of soil and plant-associated and newly described type strains.</title>
        <authorList>
            <person name="Whitman W."/>
        </authorList>
    </citation>
    <scope>NUCLEOTIDE SEQUENCE [LARGE SCALE GENOMIC DNA]</scope>
    <source>
        <strain evidence="2 3">CECT 5862</strain>
    </source>
</reference>
<dbReference type="PANTHER" id="PTHR34203">
    <property type="entry name" value="METHYLTRANSFERASE, FKBM FAMILY PROTEIN"/>
    <property type="match status" value="1"/>
</dbReference>
<proteinExistence type="predicted"/>
<dbReference type="NCBIfam" id="TIGR01444">
    <property type="entry name" value="fkbM_fam"/>
    <property type="match status" value="1"/>
</dbReference>
<dbReference type="Proteomes" id="UP000570361">
    <property type="component" value="Unassembled WGS sequence"/>
</dbReference>
<comment type="caution">
    <text evidence="2">The sequence shown here is derived from an EMBL/GenBank/DDBJ whole genome shotgun (WGS) entry which is preliminary data.</text>
</comment>
<gene>
    <name evidence="2" type="ORF">FHS18_000164</name>
</gene>
<dbReference type="Pfam" id="PF05050">
    <property type="entry name" value="Methyltransf_21"/>
    <property type="match status" value="1"/>
</dbReference>
<dbReference type="Gene3D" id="3.40.50.150">
    <property type="entry name" value="Vaccinia Virus protein VP39"/>
    <property type="match status" value="1"/>
</dbReference>
<keyword evidence="2" id="KW-0489">Methyltransferase</keyword>
<dbReference type="InterPro" id="IPR006342">
    <property type="entry name" value="FkbM_mtfrase"/>
</dbReference>
<keyword evidence="2" id="KW-0808">Transferase</keyword>
<name>A0A7W5ATS8_9BACL</name>
<sequence length="301" mass="34497">MSASLEHADQDNYLRKERKKYLLYEMLMDKRLKKLQELSALIKDDIASIELLRDTSVIKLTDGRRFYWPHHLSHSINAFVGFGTWEPDETAWLRQLIKPGDIVFDIGANFGWHATLFSERVGEEGQVHAFEPVSSIHEDAAANLRLNNCQNVRLNREALSDRSGTGTMHIPKARGGTYAALRMDSREDSFTVEPCRLETLDHYCQQHELRSIQLVKIDTEGSELLILQGAERMLAAYKPVLLIETDRRMIGKFGGSIEEMARYVKRLGYSIHLFTEGELIEMESIQDLIYGNLICIPKADR</sequence>
<dbReference type="AlphaFoldDB" id="A0A7W5ATS8"/>
<keyword evidence="3" id="KW-1185">Reference proteome</keyword>
<accession>A0A7W5ATS8</accession>
<organism evidence="2 3">
    <name type="scientific">Paenibacillus phyllosphaerae</name>
    <dbReference type="NCBI Taxonomy" id="274593"/>
    <lineage>
        <taxon>Bacteria</taxon>
        <taxon>Bacillati</taxon>
        <taxon>Bacillota</taxon>
        <taxon>Bacilli</taxon>
        <taxon>Bacillales</taxon>
        <taxon>Paenibacillaceae</taxon>
        <taxon>Paenibacillus</taxon>
    </lineage>
</organism>
<protein>
    <submittedName>
        <fullName evidence="2">FkbM family methyltransferase</fullName>
    </submittedName>
</protein>
<dbReference type="PANTHER" id="PTHR34203:SF15">
    <property type="entry name" value="SLL1173 PROTEIN"/>
    <property type="match status" value="1"/>
</dbReference>
<dbReference type="SUPFAM" id="SSF53335">
    <property type="entry name" value="S-adenosyl-L-methionine-dependent methyltransferases"/>
    <property type="match status" value="1"/>
</dbReference>
<evidence type="ECO:0000259" key="1">
    <source>
        <dbReference type="Pfam" id="PF05050"/>
    </source>
</evidence>
<dbReference type="InterPro" id="IPR052514">
    <property type="entry name" value="SAM-dependent_MTase"/>
</dbReference>
<evidence type="ECO:0000313" key="3">
    <source>
        <dbReference type="Proteomes" id="UP000570361"/>
    </source>
</evidence>
<dbReference type="GO" id="GO:0008168">
    <property type="term" value="F:methyltransferase activity"/>
    <property type="evidence" value="ECO:0007669"/>
    <property type="project" value="UniProtKB-KW"/>
</dbReference>
<dbReference type="GO" id="GO:0032259">
    <property type="term" value="P:methylation"/>
    <property type="evidence" value="ECO:0007669"/>
    <property type="project" value="UniProtKB-KW"/>
</dbReference>
<evidence type="ECO:0000313" key="2">
    <source>
        <dbReference type="EMBL" id="MBB3108136.1"/>
    </source>
</evidence>
<feature type="domain" description="Methyltransferase FkbM" evidence="1">
    <location>
        <begin position="105"/>
        <end position="270"/>
    </location>
</feature>
<dbReference type="InterPro" id="IPR029063">
    <property type="entry name" value="SAM-dependent_MTases_sf"/>
</dbReference>